<evidence type="ECO:0000313" key="1">
    <source>
        <dbReference type="EMBL" id="KAF6824247.1"/>
    </source>
</evidence>
<reference evidence="1" key="1">
    <citation type="journal article" date="2020" name="Phytopathology">
        <title>Genome Sequence Resources of Colletotrichum truncatum, C. plurivorum, C. musicola, and C. sojae: Four Species Pathogenic to Soybean (Glycine max).</title>
        <authorList>
            <person name="Rogerio F."/>
            <person name="Boufleur T.R."/>
            <person name="Ciampi-Guillardi M."/>
            <person name="Sukno S.A."/>
            <person name="Thon M.R."/>
            <person name="Massola Junior N.S."/>
            <person name="Baroncelli R."/>
        </authorList>
    </citation>
    <scope>NUCLEOTIDE SEQUENCE</scope>
    <source>
        <strain evidence="1">LFN0074</strain>
    </source>
</reference>
<dbReference type="EMBL" id="WIGM01000473">
    <property type="protein sequence ID" value="KAF6824247.1"/>
    <property type="molecule type" value="Genomic_DNA"/>
</dbReference>
<sequence>MASTRLPLLLLPSPAEFEWSKPYGFRTPAISFSCALRWVAPCLVLSWTDGKPGDAERQDEPTTASVCALAPAPKLENLFDKSNLRGPNAKLARPPNLPAGVRQGQAQHQTDCVSQETRAASKTDISTSYIVRGEEPLAKALSRLVTSVTYGSFVSTHRHLFLGREKMRCGLPDEVVAKKLMGLPKILHPAAYQYYMVMAMAMAMDDQDLVCVAVGLSCHLRLSHTGVGHPMIDEG</sequence>
<dbReference type="AlphaFoldDB" id="A0A8H6K3A1"/>
<proteinExistence type="predicted"/>
<evidence type="ECO:0000313" key="2">
    <source>
        <dbReference type="Proteomes" id="UP000639643"/>
    </source>
</evidence>
<accession>A0A8H6K3A1</accession>
<protein>
    <submittedName>
        <fullName evidence="1">Uncharacterized protein</fullName>
    </submittedName>
</protein>
<comment type="caution">
    <text evidence="1">The sequence shown here is derived from an EMBL/GenBank/DDBJ whole genome shotgun (WGS) entry which is preliminary data.</text>
</comment>
<organism evidence="1 2">
    <name type="scientific">Colletotrichum musicola</name>
    <dbReference type="NCBI Taxonomy" id="2175873"/>
    <lineage>
        <taxon>Eukaryota</taxon>
        <taxon>Fungi</taxon>
        <taxon>Dikarya</taxon>
        <taxon>Ascomycota</taxon>
        <taxon>Pezizomycotina</taxon>
        <taxon>Sordariomycetes</taxon>
        <taxon>Hypocreomycetidae</taxon>
        <taxon>Glomerellales</taxon>
        <taxon>Glomerellaceae</taxon>
        <taxon>Colletotrichum</taxon>
        <taxon>Colletotrichum orchidearum species complex</taxon>
    </lineage>
</organism>
<dbReference type="Proteomes" id="UP000639643">
    <property type="component" value="Unassembled WGS sequence"/>
</dbReference>
<keyword evidence="2" id="KW-1185">Reference proteome</keyword>
<gene>
    <name evidence="1" type="ORF">CMUS01_10328</name>
</gene>
<name>A0A8H6K3A1_9PEZI</name>